<gene>
    <name evidence="2" type="ORF">SNA_13520</name>
</gene>
<dbReference type="Proteomes" id="UP000032458">
    <property type="component" value="Unassembled WGS sequence"/>
</dbReference>
<keyword evidence="3" id="KW-1185">Reference proteome</keyword>
<reference evidence="2 3" key="1">
    <citation type="submission" date="2014-09" db="EMBL/GenBank/DDBJ databases">
        <title>Draft genome sequence of Streptomyces natalensis ATCC 27448, producer of the antifungal pimaricin.</title>
        <authorList>
            <person name="Mendes M.V."/>
            <person name="Beites T."/>
            <person name="Pires S."/>
            <person name="Santos C.L."/>
            <person name="Moradas-Ferreira P."/>
        </authorList>
    </citation>
    <scope>NUCLEOTIDE SEQUENCE [LARGE SCALE GENOMIC DNA]</scope>
    <source>
        <strain evidence="2 3">ATCC 27448</strain>
    </source>
</reference>
<evidence type="ECO:0000256" key="1">
    <source>
        <dbReference type="SAM" id="MobiDB-lite"/>
    </source>
</evidence>
<name>A0A0D7CMQ2_9ACTN</name>
<proteinExistence type="predicted"/>
<dbReference type="RefSeq" id="WP_030067207.1">
    <property type="nucleotide sequence ID" value="NZ_JRKI01000018.1"/>
</dbReference>
<protein>
    <submittedName>
        <fullName evidence="2">Uncharacterized protein</fullName>
    </submittedName>
</protein>
<accession>A0A0D7CMQ2</accession>
<feature type="region of interest" description="Disordered" evidence="1">
    <location>
        <begin position="24"/>
        <end position="66"/>
    </location>
</feature>
<evidence type="ECO:0000313" key="2">
    <source>
        <dbReference type="EMBL" id="KIZ17514.1"/>
    </source>
</evidence>
<organism evidence="2 3">
    <name type="scientific">Streptomyces natalensis ATCC 27448</name>
    <dbReference type="NCBI Taxonomy" id="1240678"/>
    <lineage>
        <taxon>Bacteria</taxon>
        <taxon>Bacillati</taxon>
        <taxon>Actinomycetota</taxon>
        <taxon>Actinomycetes</taxon>
        <taxon>Kitasatosporales</taxon>
        <taxon>Streptomycetaceae</taxon>
        <taxon>Streptomyces</taxon>
    </lineage>
</organism>
<dbReference type="EMBL" id="JRKI01000018">
    <property type="protein sequence ID" value="KIZ17514.1"/>
    <property type="molecule type" value="Genomic_DNA"/>
</dbReference>
<comment type="caution">
    <text evidence="2">The sequence shown here is derived from an EMBL/GenBank/DDBJ whole genome shotgun (WGS) entry which is preliminary data.</text>
</comment>
<dbReference type="PATRIC" id="fig|1240678.4.peg.2834"/>
<dbReference type="AlphaFoldDB" id="A0A0D7CMQ2"/>
<sequence>MDDGIWEDAVAAARICSIAAHWTAAEPKSRTEQRAQADKQMRPRGRYAVQGTGSRHGPPVRGPVSR</sequence>
<feature type="compositionally biased region" description="Basic and acidic residues" evidence="1">
    <location>
        <begin position="27"/>
        <end position="41"/>
    </location>
</feature>
<evidence type="ECO:0000313" key="3">
    <source>
        <dbReference type="Proteomes" id="UP000032458"/>
    </source>
</evidence>